<dbReference type="RefSeq" id="WP_345920834.1">
    <property type="nucleotide sequence ID" value="NZ_JBDIVE010000010.1"/>
</dbReference>
<comment type="similarity">
    <text evidence="1">Belongs to the thioredoxin family.</text>
</comment>
<dbReference type="InterPro" id="IPR036249">
    <property type="entry name" value="Thioredoxin-like_sf"/>
</dbReference>
<dbReference type="PROSITE" id="PS00194">
    <property type="entry name" value="THIOREDOXIN_1"/>
    <property type="match status" value="1"/>
</dbReference>
<accession>A0ABU9Z2R3</accession>
<keyword evidence="2" id="KW-0813">Transport</keyword>
<dbReference type="CDD" id="cd02947">
    <property type="entry name" value="TRX_family"/>
    <property type="match status" value="1"/>
</dbReference>
<dbReference type="SUPFAM" id="SSF52833">
    <property type="entry name" value="Thioredoxin-like"/>
    <property type="match status" value="1"/>
</dbReference>
<keyword evidence="9" id="KW-1185">Reference proteome</keyword>
<reference evidence="8 9" key="1">
    <citation type="journal article" date="2018" name="Int. J. Syst. Evol. Microbiol.">
        <title>Uliginosibacterium sediminicola sp. nov., isolated from freshwater sediment.</title>
        <authorList>
            <person name="Hwang W.M."/>
            <person name="Kim S.M."/>
            <person name="Kang K."/>
            <person name="Ahn T.Y."/>
        </authorList>
    </citation>
    <scope>NUCLEOTIDE SEQUENCE [LARGE SCALE GENOMIC DNA]</scope>
    <source>
        <strain evidence="8 9">M1-21</strain>
    </source>
</reference>
<evidence type="ECO:0000259" key="7">
    <source>
        <dbReference type="PROSITE" id="PS51352"/>
    </source>
</evidence>
<protein>
    <recommendedName>
        <fullName evidence="6">Thioredoxin</fullName>
    </recommendedName>
</protein>
<dbReference type="Pfam" id="PF00085">
    <property type="entry name" value="Thioredoxin"/>
    <property type="match status" value="1"/>
</dbReference>
<dbReference type="EMBL" id="JBDIVE010000010">
    <property type="protein sequence ID" value="MEN3070058.1"/>
    <property type="molecule type" value="Genomic_DNA"/>
</dbReference>
<evidence type="ECO:0000256" key="1">
    <source>
        <dbReference type="ARBA" id="ARBA00008987"/>
    </source>
</evidence>
<gene>
    <name evidence="8" type="primary">trxA</name>
    <name evidence="8" type="ORF">ABDB84_16365</name>
</gene>
<evidence type="ECO:0000313" key="8">
    <source>
        <dbReference type="EMBL" id="MEN3070058.1"/>
    </source>
</evidence>
<keyword evidence="3" id="KW-0249">Electron transport</keyword>
<feature type="domain" description="Thioredoxin" evidence="7">
    <location>
        <begin position="1"/>
        <end position="105"/>
    </location>
</feature>
<sequence>MASTVITEANFNETLESNPIVILDFWASWCGPCKNFAPVFEAASERHTDIVFGKIDTDAEQSLANAFGIRSIPTLMVIRDKIMVYRESGAMPAGPFEQLITQIRALDMDEVRADILAQEEGDPDAPG</sequence>
<evidence type="ECO:0000256" key="6">
    <source>
        <dbReference type="NCBIfam" id="TIGR01068"/>
    </source>
</evidence>
<dbReference type="InterPro" id="IPR017937">
    <property type="entry name" value="Thioredoxin_CS"/>
</dbReference>
<dbReference type="Gene3D" id="3.40.30.10">
    <property type="entry name" value="Glutaredoxin"/>
    <property type="match status" value="1"/>
</dbReference>
<comment type="caution">
    <text evidence="8">The sequence shown here is derived from an EMBL/GenBank/DDBJ whole genome shotgun (WGS) entry which is preliminary data.</text>
</comment>
<dbReference type="Proteomes" id="UP001410394">
    <property type="component" value="Unassembled WGS sequence"/>
</dbReference>
<dbReference type="PROSITE" id="PS51352">
    <property type="entry name" value="THIOREDOXIN_2"/>
    <property type="match status" value="1"/>
</dbReference>
<name>A0ABU9Z2R3_9RHOO</name>
<evidence type="ECO:0000256" key="4">
    <source>
        <dbReference type="ARBA" id="ARBA00023157"/>
    </source>
</evidence>
<evidence type="ECO:0000256" key="3">
    <source>
        <dbReference type="ARBA" id="ARBA00022982"/>
    </source>
</evidence>
<proteinExistence type="inferred from homology"/>
<dbReference type="NCBIfam" id="TIGR01068">
    <property type="entry name" value="thioredoxin"/>
    <property type="match status" value="1"/>
</dbReference>
<evidence type="ECO:0000256" key="5">
    <source>
        <dbReference type="ARBA" id="ARBA00023284"/>
    </source>
</evidence>
<dbReference type="InterPro" id="IPR005746">
    <property type="entry name" value="Thioredoxin"/>
</dbReference>
<organism evidence="8 9">
    <name type="scientific">Uliginosibacterium sediminicola</name>
    <dbReference type="NCBI Taxonomy" id="2024550"/>
    <lineage>
        <taxon>Bacteria</taxon>
        <taxon>Pseudomonadati</taxon>
        <taxon>Pseudomonadota</taxon>
        <taxon>Betaproteobacteria</taxon>
        <taxon>Rhodocyclales</taxon>
        <taxon>Zoogloeaceae</taxon>
        <taxon>Uliginosibacterium</taxon>
    </lineage>
</organism>
<keyword evidence="4" id="KW-1015">Disulfide bond</keyword>
<dbReference type="PANTHER" id="PTHR45663:SF40">
    <property type="entry name" value="THIOREDOXIN 2"/>
    <property type="match status" value="1"/>
</dbReference>
<keyword evidence="5" id="KW-0676">Redox-active center</keyword>
<dbReference type="PRINTS" id="PR00421">
    <property type="entry name" value="THIOREDOXIN"/>
</dbReference>
<evidence type="ECO:0000313" key="9">
    <source>
        <dbReference type="Proteomes" id="UP001410394"/>
    </source>
</evidence>
<dbReference type="InterPro" id="IPR013766">
    <property type="entry name" value="Thioredoxin_domain"/>
</dbReference>
<evidence type="ECO:0000256" key="2">
    <source>
        <dbReference type="ARBA" id="ARBA00022448"/>
    </source>
</evidence>
<dbReference type="PANTHER" id="PTHR45663">
    <property type="entry name" value="GEO12009P1"/>
    <property type="match status" value="1"/>
</dbReference>